<protein>
    <submittedName>
        <fullName evidence="1">Uncharacterized protein</fullName>
    </submittedName>
</protein>
<proteinExistence type="predicted"/>
<reference evidence="1 2" key="1">
    <citation type="journal article" date="2013" name="PLoS ONE">
        <title>Genomic Adaptation of the Lactobacillus casei Group.</title>
        <authorList>
            <person name="Toh H."/>
            <person name="Oshima K."/>
            <person name="Nakano A."/>
            <person name="Takahata M."/>
            <person name="Murakami M."/>
            <person name="Takaki T."/>
            <person name="Nishiyama H."/>
            <person name="Igimi S."/>
            <person name="Hattori M."/>
            <person name="Morita H."/>
        </authorList>
    </citation>
    <scope>NUCLEOTIDE SEQUENCE [LARGE SCALE GENOMIC DNA]</scope>
    <source>
        <strain evidence="1 2">ATCC 393</strain>
    </source>
</reference>
<evidence type="ECO:0000313" key="1">
    <source>
        <dbReference type="EMBL" id="BAN75150.1"/>
    </source>
</evidence>
<organism evidence="1 2">
    <name type="scientific">Lacticaseibacillus casei DSM 20011 = JCM 1134 = ATCC 393</name>
    <dbReference type="NCBI Taxonomy" id="1423732"/>
    <lineage>
        <taxon>Bacteria</taxon>
        <taxon>Bacillati</taxon>
        <taxon>Bacillota</taxon>
        <taxon>Bacilli</taxon>
        <taxon>Lactobacillales</taxon>
        <taxon>Lactobacillaceae</taxon>
        <taxon>Lacticaseibacillus</taxon>
    </lineage>
</organism>
<name>A0AAD1ARU0_LACCA</name>
<dbReference type="AlphaFoldDB" id="A0AAD1ARU0"/>
<dbReference type="EMBL" id="AP012544">
    <property type="protein sequence ID" value="BAN75150.1"/>
    <property type="molecule type" value="Genomic_DNA"/>
</dbReference>
<gene>
    <name evidence="1" type="ORF">LBCZ_1982</name>
</gene>
<sequence>MPTLKLYQGLIQVQVNEEMADDAPDFNITTDLVKPLHYSPSELYRYLDAVLKPGSRHDQNNLKYVTDAAFIGENFDFNSVPFTAKLKDFEFKMAFARNLVSDLNRHVSVNINTKDHAFELLFVD</sequence>
<accession>A0AAD1ARU0</accession>
<evidence type="ECO:0000313" key="2">
    <source>
        <dbReference type="Proteomes" id="UP000015560"/>
    </source>
</evidence>
<dbReference type="Proteomes" id="UP000015560">
    <property type="component" value="Chromosome"/>
</dbReference>